<dbReference type="EMBL" id="AFWI01000152">
    <property type="protein sequence ID" value="EGU54616.1"/>
    <property type="molecule type" value="Genomic_DNA"/>
</dbReference>
<proteinExistence type="predicted"/>
<sequence length="241" mass="26019">MKKSLLAILLAGVSLGALANETPAQEEINYGDPTASFSTVGISGSQDKGQLNMMYGAGANIFQLDLGFDNTKNALGQRPSSKDAFNYRGRYFHVTDGLGYSVDVLGGANNTTVLGGAIYKFQVTDNVMVFPMLSAGYATSKDGKNAPAYAKDSALAQAGVYAMYGFDDGHWLYANPKSTYHAESRDFTNQIEVGGGLMVADRMSVGFKVEHTAEIKKSSHNHRSVDQKADTVTWLQANYYF</sequence>
<accession>F9T6F3</accession>
<evidence type="ECO:0000313" key="5">
    <source>
        <dbReference type="Proteomes" id="UP000030071"/>
    </source>
</evidence>
<dbReference type="RefSeq" id="WP_004745086.1">
    <property type="nucleotide sequence ID" value="NZ_AFWI01000152.1"/>
</dbReference>
<reference evidence="2 5" key="3">
    <citation type="submission" date="2014-08" db="EMBL/GenBank/DDBJ databases">
        <title>First Complete Genome Sequence of the Shellfish Pathogen Vibrio tubiashii.</title>
        <authorList>
            <person name="Richards G.P."/>
            <person name="Needleman D.S."/>
            <person name="Watson M.A."/>
            <person name="Bono J.L."/>
        </authorList>
    </citation>
    <scope>NUCLEOTIDE SEQUENCE [LARGE SCALE GENOMIC DNA]</scope>
    <source>
        <strain evidence="2 5">ATCC 19109</strain>
    </source>
</reference>
<protein>
    <recommendedName>
        <fullName evidence="6">Outer membrane protein beta-barrel domain-containing protein</fullName>
    </recommendedName>
</protein>
<evidence type="ECO:0000313" key="2">
    <source>
        <dbReference type="EMBL" id="AIW16694.1"/>
    </source>
</evidence>
<keyword evidence="4" id="KW-1185">Reference proteome</keyword>
<reference evidence="3" key="1">
    <citation type="submission" date="2011-08" db="EMBL/GenBank/DDBJ databases">
        <authorList>
            <person name="Hoffman M."/>
            <person name="Strain E.A."/>
            <person name="Brown E."/>
            <person name="Allard M.W."/>
        </authorList>
    </citation>
    <scope>NUCLEOTIDE SEQUENCE</scope>
    <source>
        <strain evidence="3">ATCC 19109</strain>
    </source>
</reference>
<feature type="signal peptide" evidence="1">
    <location>
        <begin position="1"/>
        <end position="19"/>
    </location>
</feature>
<evidence type="ECO:0008006" key="6">
    <source>
        <dbReference type="Google" id="ProtNLM"/>
    </source>
</evidence>
<evidence type="ECO:0000313" key="3">
    <source>
        <dbReference type="EMBL" id="EGU54616.1"/>
    </source>
</evidence>
<dbReference type="PATRIC" id="fig|1051646.9.peg.4260"/>
<dbReference type="HOGENOM" id="CLU_1151423_0_0_6"/>
<keyword evidence="1" id="KW-0732">Signal</keyword>
<dbReference type="EMBL" id="CP009355">
    <property type="protein sequence ID" value="AIW16694.1"/>
    <property type="molecule type" value="Genomic_DNA"/>
</dbReference>
<name>F9T6F3_9VIBR</name>
<organism evidence="2 5">
    <name type="scientific">Vibrio tubiashii ATCC 19109</name>
    <dbReference type="NCBI Taxonomy" id="1051646"/>
    <lineage>
        <taxon>Bacteria</taxon>
        <taxon>Pseudomonadati</taxon>
        <taxon>Pseudomonadota</taxon>
        <taxon>Gammaproteobacteria</taxon>
        <taxon>Vibrionales</taxon>
        <taxon>Vibrionaceae</taxon>
        <taxon>Vibrio</taxon>
        <taxon>Vibrio oreintalis group</taxon>
    </lineage>
</organism>
<dbReference type="eggNOG" id="ENOG5033QHN">
    <property type="taxonomic scope" value="Bacteria"/>
</dbReference>
<dbReference type="KEGG" id="vtu:IX91_21685"/>
<evidence type="ECO:0000313" key="4">
    <source>
        <dbReference type="Proteomes" id="UP000003836"/>
    </source>
</evidence>
<dbReference type="Proteomes" id="UP000030071">
    <property type="component" value="Chromosome 2"/>
</dbReference>
<dbReference type="Proteomes" id="UP000003836">
    <property type="component" value="Unassembled WGS sequence"/>
</dbReference>
<reference evidence="3 4" key="2">
    <citation type="journal article" date="2012" name="Int. J. Syst. Evol. Microbiol.">
        <title>Vibrio caribbeanicus sp. nov., isolated from the marine sponge Scleritoderma cyanea.</title>
        <authorList>
            <person name="Hoffmann M."/>
            <person name="Monday S.R."/>
            <person name="Allard M.W."/>
            <person name="Strain E.A."/>
            <person name="Whittaker P."/>
            <person name="Naum M."/>
            <person name="McCarthy P.J."/>
            <person name="Lopez J.V."/>
            <person name="Fischer M."/>
            <person name="Brown E.W."/>
        </authorList>
    </citation>
    <scope>NUCLEOTIDE SEQUENCE [LARGE SCALE GENOMIC DNA]</scope>
    <source>
        <strain evidence="3 4">ATCC 19109</strain>
    </source>
</reference>
<dbReference type="GeneID" id="23447336"/>
<evidence type="ECO:0000256" key="1">
    <source>
        <dbReference type="SAM" id="SignalP"/>
    </source>
</evidence>
<gene>
    <name evidence="2" type="ORF">IX91_21685</name>
    <name evidence="3" type="ORF">VITU9109_13701</name>
</gene>
<dbReference type="AlphaFoldDB" id="F9T6F3"/>
<feature type="chain" id="PRO_5003394119" description="Outer membrane protein beta-barrel domain-containing protein" evidence="1">
    <location>
        <begin position="20"/>
        <end position="241"/>
    </location>
</feature>